<gene>
    <name evidence="7" type="ORF">BDK51DRAFT_43761</name>
</gene>
<accession>A0A4P9W4P1</accession>
<feature type="region of interest" description="Disordered" evidence="5">
    <location>
        <begin position="354"/>
        <end position="635"/>
    </location>
</feature>
<dbReference type="PROSITE" id="PS50252">
    <property type="entry name" value="TBOX_3"/>
    <property type="match status" value="1"/>
</dbReference>
<evidence type="ECO:0000313" key="7">
    <source>
        <dbReference type="EMBL" id="RKO87174.1"/>
    </source>
</evidence>
<name>A0A4P9W4P1_9FUNG</name>
<dbReference type="InterPro" id="IPR046360">
    <property type="entry name" value="T-box_DNA-bd"/>
</dbReference>
<keyword evidence="1" id="KW-0805">Transcription regulation</keyword>
<dbReference type="PANTHER" id="PTHR11267:SF204">
    <property type="entry name" value="SPADETAIL"/>
    <property type="match status" value="1"/>
</dbReference>
<keyword evidence="3" id="KW-0804">Transcription</keyword>
<dbReference type="InterPro" id="IPR036960">
    <property type="entry name" value="T-box_sf"/>
</dbReference>
<dbReference type="GO" id="GO:0000981">
    <property type="term" value="F:DNA-binding transcription factor activity, RNA polymerase II-specific"/>
    <property type="evidence" value="ECO:0007669"/>
    <property type="project" value="TreeGrafter"/>
</dbReference>
<proteinExistence type="predicted"/>
<dbReference type="GO" id="GO:0001708">
    <property type="term" value="P:cell fate specification"/>
    <property type="evidence" value="ECO:0007669"/>
    <property type="project" value="TreeGrafter"/>
</dbReference>
<feature type="compositionally biased region" description="Pro residues" evidence="5">
    <location>
        <begin position="614"/>
        <end position="624"/>
    </location>
</feature>
<dbReference type="EMBL" id="KZ997622">
    <property type="protein sequence ID" value="RKO87174.1"/>
    <property type="molecule type" value="Genomic_DNA"/>
</dbReference>
<feature type="region of interest" description="Disordered" evidence="5">
    <location>
        <begin position="271"/>
        <end position="291"/>
    </location>
</feature>
<feature type="compositionally biased region" description="Polar residues" evidence="5">
    <location>
        <begin position="559"/>
        <end position="575"/>
    </location>
</feature>
<dbReference type="GO" id="GO:0005634">
    <property type="term" value="C:nucleus"/>
    <property type="evidence" value="ECO:0007669"/>
    <property type="project" value="InterPro"/>
</dbReference>
<dbReference type="GO" id="GO:0045893">
    <property type="term" value="P:positive regulation of DNA-templated transcription"/>
    <property type="evidence" value="ECO:0007669"/>
    <property type="project" value="InterPro"/>
</dbReference>
<evidence type="ECO:0000256" key="5">
    <source>
        <dbReference type="SAM" id="MobiDB-lite"/>
    </source>
</evidence>
<dbReference type="GO" id="GO:0000785">
    <property type="term" value="C:chromatin"/>
    <property type="evidence" value="ECO:0007669"/>
    <property type="project" value="TreeGrafter"/>
</dbReference>
<keyword evidence="8" id="KW-1185">Reference proteome</keyword>
<dbReference type="InterPro" id="IPR008967">
    <property type="entry name" value="p53-like_TF_DNA-bd_sf"/>
</dbReference>
<evidence type="ECO:0000256" key="4">
    <source>
        <dbReference type="ARBA" id="ARBA00023242"/>
    </source>
</evidence>
<feature type="compositionally biased region" description="Basic and acidic residues" evidence="5">
    <location>
        <begin position="536"/>
        <end position="547"/>
    </location>
</feature>
<evidence type="ECO:0000256" key="1">
    <source>
        <dbReference type="ARBA" id="ARBA00023015"/>
    </source>
</evidence>
<evidence type="ECO:0000259" key="6">
    <source>
        <dbReference type="PROSITE" id="PS50252"/>
    </source>
</evidence>
<dbReference type="InterPro" id="IPR001699">
    <property type="entry name" value="TF_T-box"/>
</dbReference>
<evidence type="ECO:0000313" key="8">
    <source>
        <dbReference type="Proteomes" id="UP000269721"/>
    </source>
</evidence>
<evidence type="ECO:0000256" key="3">
    <source>
        <dbReference type="ARBA" id="ARBA00023163"/>
    </source>
</evidence>
<dbReference type="PANTHER" id="PTHR11267">
    <property type="entry name" value="T-BOX PROTEIN-RELATED"/>
    <property type="match status" value="1"/>
</dbReference>
<dbReference type="PRINTS" id="PR00937">
    <property type="entry name" value="TBOX"/>
</dbReference>
<dbReference type="GO" id="GO:0000978">
    <property type="term" value="F:RNA polymerase II cis-regulatory region sequence-specific DNA binding"/>
    <property type="evidence" value="ECO:0007669"/>
    <property type="project" value="InterPro"/>
</dbReference>
<feature type="compositionally biased region" description="Basic and acidic residues" evidence="5">
    <location>
        <begin position="485"/>
        <end position="496"/>
    </location>
</feature>
<dbReference type="AlphaFoldDB" id="A0A4P9W4P1"/>
<feature type="compositionally biased region" description="Basic residues" evidence="5">
    <location>
        <begin position="69"/>
        <end position="81"/>
    </location>
</feature>
<dbReference type="OrthoDB" id="7442607at2759"/>
<dbReference type="Proteomes" id="UP000269721">
    <property type="component" value="Unassembled WGS sequence"/>
</dbReference>
<feature type="region of interest" description="Disordered" evidence="5">
    <location>
        <begin position="1"/>
        <end position="86"/>
    </location>
</feature>
<sequence length="833" mass="93201">MGARGPHRVEQHRTFSGSRVNTRRGVPRSPTSLSAHPRLPFAETPPTSDRRPSKRRRDDVRVDEDISRPLKKRKLRDKHAKWPTSGRTVRLRATGLDVAATVKRHGPIVMLHDARLWAQFHSVENGEAANARVLLELIPLLWMRSSIFDNILAPLSEMIITKIGRCLFPTLRFKCIQLDPKEMYSIYVDIVQTSPYRHKFKNGHWSPVDEDEDMSDHEIQTPLSKPFFHPNSPQSGDISEWLGVKTSAGSRQHWMSSDEIAFSKFKMTNRFRNSSNSDEPGDSPRASSAGSKEELWLPDGHFYLASFHPYQPRVTLVHHADDGDHRITFMYEETKFIAVTHYQNSKVNQLKKNYNPHAKGFKDVDSKVAPPKRRARSHDTNTVPTTRKKSPSRRPMQNSRAGSEMDIPEPISRRLRPRLTPLPRGALDDSESEQDDEAEDDVWDDDSEDVSDRVAASSPRRGERPRARVLSSSETESDSETDGTDLERDAEYEKFLSQRASQVKRSRDGRKSSRSQPAPSFSFSDVVDVDSESSEDDRTAVKPRGTEPAKPPIKHQPRSDTVLSSTKLGESSDQSRGPRPAQVKATAAPTPDRHHPWTENISPPTPPSSQYTPLPTPGATPPISSPFVPSLTATPAEPSMDRFGLYNNTYLSPRQPQFEVPPIAAMLPQAFDPFQGWSAAQMLDWARRAEPVGQARQASNAPAPVIAPATTTTTTTLPFAFPNLYAAQGERRLRLPAPNPIMALAPPPPPADLPLPPPPPPPQQMVSTTTPTTSTTNPLHLLSTFCSQILELGSREQPSQPSMRALIETYEIELARHDAHQRVLHDLIVAARR</sequence>
<dbReference type="Gene3D" id="2.60.40.820">
    <property type="entry name" value="Transcription factor, T-box"/>
    <property type="match status" value="1"/>
</dbReference>
<feature type="compositionally biased region" description="Acidic residues" evidence="5">
    <location>
        <begin position="428"/>
        <end position="449"/>
    </location>
</feature>
<feature type="region of interest" description="Disordered" evidence="5">
    <location>
        <begin position="745"/>
        <end position="777"/>
    </location>
</feature>
<evidence type="ECO:0000256" key="2">
    <source>
        <dbReference type="ARBA" id="ARBA00023125"/>
    </source>
</evidence>
<organism evidence="7 8">
    <name type="scientific">Blyttiomyces helicus</name>
    <dbReference type="NCBI Taxonomy" id="388810"/>
    <lineage>
        <taxon>Eukaryota</taxon>
        <taxon>Fungi</taxon>
        <taxon>Fungi incertae sedis</taxon>
        <taxon>Chytridiomycota</taxon>
        <taxon>Chytridiomycota incertae sedis</taxon>
        <taxon>Chytridiomycetes</taxon>
        <taxon>Chytridiomycetes incertae sedis</taxon>
        <taxon>Blyttiomyces</taxon>
    </lineage>
</organism>
<dbReference type="Pfam" id="PF00907">
    <property type="entry name" value="T-box"/>
    <property type="match status" value="1"/>
</dbReference>
<feature type="compositionally biased region" description="Pro residues" evidence="5">
    <location>
        <begin position="745"/>
        <end position="763"/>
    </location>
</feature>
<feature type="compositionally biased region" description="Low complexity" evidence="5">
    <location>
        <begin position="764"/>
        <end position="777"/>
    </location>
</feature>
<feature type="compositionally biased region" description="Basic and acidic residues" evidence="5">
    <location>
        <begin position="48"/>
        <end position="68"/>
    </location>
</feature>
<protein>
    <recommendedName>
        <fullName evidence="6">T-box domain-containing protein</fullName>
    </recommendedName>
</protein>
<keyword evidence="2" id="KW-0238">DNA-binding</keyword>
<dbReference type="SMART" id="SM00425">
    <property type="entry name" value="TBOX"/>
    <property type="match status" value="1"/>
</dbReference>
<feature type="compositionally biased region" description="Acidic residues" evidence="5">
    <location>
        <begin position="475"/>
        <end position="484"/>
    </location>
</feature>
<feature type="domain" description="T-box" evidence="6">
    <location>
        <begin position="111"/>
        <end position="363"/>
    </location>
</feature>
<reference evidence="8" key="1">
    <citation type="journal article" date="2018" name="Nat. Microbiol.">
        <title>Leveraging single-cell genomics to expand the fungal tree of life.</title>
        <authorList>
            <person name="Ahrendt S.R."/>
            <person name="Quandt C.A."/>
            <person name="Ciobanu D."/>
            <person name="Clum A."/>
            <person name="Salamov A."/>
            <person name="Andreopoulos B."/>
            <person name="Cheng J.F."/>
            <person name="Woyke T."/>
            <person name="Pelin A."/>
            <person name="Henrissat B."/>
            <person name="Reynolds N.K."/>
            <person name="Benny G.L."/>
            <person name="Smith M.E."/>
            <person name="James T.Y."/>
            <person name="Grigoriev I.V."/>
        </authorList>
    </citation>
    <scope>NUCLEOTIDE SEQUENCE [LARGE SCALE GENOMIC DNA]</scope>
</reference>
<dbReference type="SUPFAM" id="SSF49417">
    <property type="entry name" value="p53-like transcription factors"/>
    <property type="match status" value="1"/>
</dbReference>
<keyword evidence="4" id="KW-0539">Nucleus</keyword>